<evidence type="ECO:0000313" key="5">
    <source>
        <dbReference type="Proteomes" id="UP000247810"/>
    </source>
</evidence>
<reference evidence="4 5" key="1">
    <citation type="submission" date="2018-02" db="EMBL/GenBank/DDBJ databases">
        <title>The genomes of Aspergillus section Nigri reveals drivers in fungal speciation.</title>
        <authorList>
            <consortium name="DOE Joint Genome Institute"/>
            <person name="Vesth T.C."/>
            <person name="Nybo J."/>
            <person name="Theobald S."/>
            <person name="Brandl J."/>
            <person name="Frisvad J.C."/>
            <person name="Nielsen K.F."/>
            <person name="Lyhne E.K."/>
            <person name="Kogle M.E."/>
            <person name="Kuo A."/>
            <person name="Riley R."/>
            <person name="Clum A."/>
            <person name="Nolan M."/>
            <person name="Lipzen A."/>
            <person name="Salamov A."/>
            <person name="Henrissat B."/>
            <person name="Wiebenga A."/>
            <person name="De vries R.P."/>
            <person name="Grigoriev I.V."/>
            <person name="Mortensen U.H."/>
            <person name="Andersen M.R."/>
            <person name="Baker S.E."/>
        </authorList>
    </citation>
    <scope>NUCLEOTIDE SEQUENCE [LARGE SCALE GENOMIC DNA]</scope>
    <source>
        <strain evidence="4 5">CBS 707.79</strain>
    </source>
</reference>
<dbReference type="AlphaFoldDB" id="A0A319ETD8"/>
<evidence type="ECO:0000256" key="1">
    <source>
        <dbReference type="ARBA" id="ARBA00006247"/>
    </source>
</evidence>
<proteinExistence type="inferred from homology"/>
<evidence type="ECO:0000313" key="4">
    <source>
        <dbReference type="EMBL" id="PYH94332.1"/>
    </source>
</evidence>
<dbReference type="EMBL" id="KZ825873">
    <property type="protein sequence ID" value="PYH94332.1"/>
    <property type="molecule type" value="Genomic_DNA"/>
</dbReference>
<dbReference type="VEuPathDB" id="FungiDB:BO71DRAFT_419392"/>
<protein>
    <submittedName>
        <fullName evidence="4">Amidohydrolase</fullName>
    </submittedName>
</protein>
<gene>
    <name evidence="4" type="ORF">BO71DRAFT_419392</name>
</gene>
<evidence type="ECO:0000259" key="3">
    <source>
        <dbReference type="Pfam" id="PF07687"/>
    </source>
</evidence>
<dbReference type="InterPro" id="IPR011650">
    <property type="entry name" value="Peptidase_M20_dimer"/>
</dbReference>
<dbReference type="Gene3D" id="3.30.70.360">
    <property type="match status" value="1"/>
</dbReference>
<dbReference type="OrthoDB" id="6119954at2759"/>
<dbReference type="SUPFAM" id="SSF53187">
    <property type="entry name" value="Zn-dependent exopeptidases"/>
    <property type="match status" value="1"/>
</dbReference>
<accession>A0A319ETD8</accession>
<dbReference type="Pfam" id="PF07687">
    <property type="entry name" value="M20_dimer"/>
    <property type="match status" value="1"/>
</dbReference>
<dbReference type="SUPFAM" id="SSF55031">
    <property type="entry name" value="Bacterial exopeptidase dimerisation domain"/>
    <property type="match status" value="1"/>
</dbReference>
<dbReference type="Proteomes" id="UP000247810">
    <property type="component" value="Unassembled WGS sequence"/>
</dbReference>
<dbReference type="InterPro" id="IPR017439">
    <property type="entry name" value="Amidohydrolase"/>
</dbReference>
<dbReference type="GO" id="GO:0016787">
    <property type="term" value="F:hydrolase activity"/>
    <property type="evidence" value="ECO:0007669"/>
    <property type="project" value="UniProtKB-KW"/>
</dbReference>
<dbReference type="Gene3D" id="3.40.630.10">
    <property type="entry name" value="Zn peptidases"/>
    <property type="match status" value="1"/>
</dbReference>
<dbReference type="STRING" id="1448320.A0A319ETD8"/>
<sequence length="433" mass="46744">MSDIKSLIENNRPDLSSYEDTYGRIHENPDLSHEEKSTSKITAHHLKKIGFHKVHTKIGGGYGVAGVLHNGDEKTVLLRGDMDALPLNEDTGLEYSSTKPNVMHACGHDFHVVGLMGAAELLVKAMHSWSGTLICVFQPAEDTGDGAKGMVYGKQQTDLSKCRKLLYDLVPKPDIVLVQHSWDITINGRGGHGSMPQACIDTIVIGSAVVARLQTIVSREINPGSTAVVTVGSIQAGTSANVIPDTLTLKVNSRRFPDQIPDGKVDGETTHRIEECVKRITIAECDAAGCTEPPIITRVVDTPATYNDADTVDSLMSNFAPYFGDKMVEGTYTTASEDFTELAINGTPYTMWFFGGIDQETWDSTQDKNTLPVNHWRNFAPAIQPTLQTAADAMAIGALTFLGKEANSTLVTMSITTIIISAAGIIPMSTPIV</sequence>
<dbReference type="PANTHER" id="PTHR11014">
    <property type="entry name" value="PEPTIDASE M20 FAMILY MEMBER"/>
    <property type="match status" value="1"/>
</dbReference>
<feature type="compositionally biased region" description="Basic and acidic residues" evidence="2">
    <location>
        <begin position="21"/>
        <end position="36"/>
    </location>
</feature>
<dbReference type="PANTHER" id="PTHR11014:SF63">
    <property type="entry name" value="METALLOPEPTIDASE, PUTATIVE (AFU_ORTHOLOGUE AFUA_6G09600)-RELATED"/>
    <property type="match status" value="1"/>
</dbReference>
<comment type="similarity">
    <text evidence="1">Belongs to the peptidase M20A family.</text>
</comment>
<dbReference type="NCBIfam" id="TIGR01891">
    <property type="entry name" value="amidohydrolases"/>
    <property type="match status" value="1"/>
</dbReference>
<keyword evidence="4" id="KW-0378">Hydrolase</keyword>
<feature type="domain" description="Peptidase M20 dimerisation" evidence="3">
    <location>
        <begin position="181"/>
        <end position="262"/>
    </location>
</feature>
<feature type="region of interest" description="Disordered" evidence="2">
    <location>
        <begin position="16"/>
        <end position="36"/>
    </location>
</feature>
<name>A0A319ETD8_9EURO</name>
<keyword evidence="5" id="KW-1185">Reference proteome</keyword>
<dbReference type="Pfam" id="PF01546">
    <property type="entry name" value="Peptidase_M20"/>
    <property type="match status" value="1"/>
</dbReference>
<organism evidence="4 5">
    <name type="scientific">Aspergillus ellipticus CBS 707.79</name>
    <dbReference type="NCBI Taxonomy" id="1448320"/>
    <lineage>
        <taxon>Eukaryota</taxon>
        <taxon>Fungi</taxon>
        <taxon>Dikarya</taxon>
        <taxon>Ascomycota</taxon>
        <taxon>Pezizomycotina</taxon>
        <taxon>Eurotiomycetes</taxon>
        <taxon>Eurotiomycetidae</taxon>
        <taxon>Eurotiales</taxon>
        <taxon>Aspergillaceae</taxon>
        <taxon>Aspergillus</taxon>
        <taxon>Aspergillus subgen. Circumdati</taxon>
    </lineage>
</organism>
<dbReference type="InterPro" id="IPR036264">
    <property type="entry name" value="Bact_exopeptidase_dim_dom"/>
</dbReference>
<evidence type="ECO:0000256" key="2">
    <source>
        <dbReference type="SAM" id="MobiDB-lite"/>
    </source>
</evidence>
<dbReference type="InterPro" id="IPR002933">
    <property type="entry name" value="Peptidase_M20"/>
</dbReference>